<protein>
    <recommendedName>
        <fullName evidence="3">Phage protein</fullName>
    </recommendedName>
</protein>
<reference evidence="1" key="1">
    <citation type="submission" date="2013-07" db="EMBL/GenBank/DDBJ databases">
        <title>Sub-species coevolution in mutualistic symbiosis.</title>
        <authorList>
            <person name="Murfin K."/>
            <person name="Klassen J."/>
            <person name="Lee M."/>
            <person name="Forst S."/>
            <person name="Stock P."/>
            <person name="Goodrich-Blair H."/>
        </authorList>
    </citation>
    <scope>NUCLEOTIDE SEQUENCE [LARGE SCALE GENOMIC DNA]</scope>
    <source>
        <strain evidence="1">Puntauvense</strain>
    </source>
</reference>
<evidence type="ECO:0000313" key="2">
    <source>
        <dbReference type="Proteomes" id="UP000028511"/>
    </source>
</evidence>
<dbReference type="RefSeq" id="WP_038216907.1">
    <property type="nucleotide sequence ID" value="NZ_CAWLWN010000188.1"/>
</dbReference>
<accession>A0A077NCP0</accession>
<dbReference type="Proteomes" id="UP000028511">
    <property type="component" value="Unassembled WGS sequence"/>
</dbReference>
<dbReference type="HOGENOM" id="CLU_1852265_0_0_6"/>
<name>A0A077NCP0_XENBV</name>
<comment type="caution">
    <text evidence="1">The sequence shown here is derived from an EMBL/GenBank/DDBJ whole genome shotgun (WGS) entry which is preliminary data.</text>
</comment>
<dbReference type="EMBL" id="CBSW010000134">
    <property type="protein sequence ID" value="CDG96674.1"/>
    <property type="molecule type" value="Genomic_DNA"/>
</dbReference>
<dbReference type="AlphaFoldDB" id="A0A077NCP0"/>
<evidence type="ECO:0008006" key="3">
    <source>
        <dbReference type="Google" id="ProtNLM"/>
    </source>
</evidence>
<sequence>MIIDNITYEHRQANFMDAKNHAMKLIGLLKGCIKTSGVSETGQPLVDVDLGAILSNIGSPEMAGVEQFILKYITATDESGETVLLQRPDTANSHWNAHRSHYFQVIYDGVIFHFADFLPAGVASAKNINLSAILGK</sequence>
<organism evidence="1 2">
    <name type="scientific">Xenorhabdus bovienii str. puntauvense</name>
    <dbReference type="NCBI Taxonomy" id="1398201"/>
    <lineage>
        <taxon>Bacteria</taxon>
        <taxon>Pseudomonadati</taxon>
        <taxon>Pseudomonadota</taxon>
        <taxon>Gammaproteobacteria</taxon>
        <taxon>Enterobacterales</taxon>
        <taxon>Morganellaceae</taxon>
        <taxon>Xenorhabdus</taxon>
    </lineage>
</organism>
<gene>
    <name evidence="1" type="ORF">XBP1_2190020</name>
</gene>
<dbReference type="InterPro" id="IPR020351">
    <property type="entry name" value="Phage_TAC_9"/>
</dbReference>
<dbReference type="Pfam" id="PF10876">
    <property type="entry name" value="Phage_TAC_9"/>
    <property type="match status" value="1"/>
</dbReference>
<proteinExistence type="predicted"/>
<evidence type="ECO:0000313" key="1">
    <source>
        <dbReference type="EMBL" id="CDG96674.1"/>
    </source>
</evidence>